<protein>
    <submittedName>
        <fullName evidence="2">Uncharacterized protein</fullName>
    </submittedName>
</protein>
<accession>A0A1H8EFL4</accession>
<gene>
    <name evidence="2" type="ORF">SAMN05444354_1335</name>
</gene>
<reference evidence="3" key="1">
    <citation type="submission" date="2016-10" db="EMBL/GenBank/DDBJ databases">
        <authorList>
            <person name="Varghese N."/>
            <person name="Submissions S."/>
        </authorList>
    </citation>
    <scope>NUCLEOTIDE SEQUENCE [LARGE SCALE GENOMIC DNA]</scope>
    <source>
        <strain evidence="3">DSM 17044</strain>
    </source>
</reference>
<feature type="region of interest" description="Disordered" evidence="1">
    <location>
        <begin position="1"/>
        <end position="26"/>
    </location>
</feature>
<evidence type="ECO:0000256" key="1">
    <source>
        <dbReference type="SAM" id="MobiDB-lite"/>
    </source>
</evidence>
<name>A0A1H8EFL4_STIAU</name>
<organism evidence="2 3">
    <name type="scientific">Stigmatella aurantiaca</name>
    <dbReference type="NCBI Taxonomy" id="41"/>
    <lineage>
        <taxon>Bacteria</taxon>
        <taxon>Pseudomonadati</taxon>
        <taxon>Myxococcota</taxon>
        <taxon>Myxococcia</taxon>
        <taxon>Myxococcales</taxon>
        <taxon>Cystobacterineae</taxon>
        <taxon>Archangiaceae</taxon>
        <taxon>Stigmatella</taxon>
    </lineage>
</organism>
<evidence type="ECO:0000313" key="2">
    <source>
        <dbReference type="EMBL" id="SEN18295.1"/>
    </source>
</evidence>
<dbReference type="EMBL" id="FOAP01000033">
    <property type="protein sequence ID" value="SEN18295.1"/>
    <property type="molecule type" value="Genomic_DNA"/>
</dbReference>
<keyword evidence="3" id="KW-1185">Reference proteome</keyword>
<dbReference type="AlphaFoldDB" id="A0A1H8EFL4"/>
<proteinExistence type="predicted"/>
<dbReference type="Proteomes" id="UP000182719">
    <property type="component" value="Unassembled WGS sequence"/>
</dbReference>
<evidence type="ECO:0000313" key="3">
    <source>
        <dbReference type="Proteomes" id="UP000182719"/>
    </source>
</evidence>
<sequence length="256" mass="28215">MSNATGKKVSRPAAGTHKVGTEGAVERVVKEMTPTLRSEYEKLKKKLAGSEKQDAQVRYEIGRVVAKVRGASPRYGSNAVGQLERALGLDENTLRRYELIASTWTPAQFAALLKRTNLYGRSLSWSHLDVVAAVADARKREGLLDEALREGLSVRELASRVRGRTPALVEDTNESALNRPLFSAVRVMTARAETVVQSVSIWEKSIFERLQQENSPELSESLQNAKDVYTQLRSAVDVILGRIDEGLAAADATRPR</sequence>